<dbReference type="InterPro" id="IPR008313">
    <property type="entry name" value="GH125"/>
</dbReference>
<dbReference type="Gene3D" id="1.50.10.10">
    <property type="match status" value="1"/>
</dbReference>
<name>L7F9T9_STRT8</name>
<gene>
    <name evidence="2" type="ORF">STRTUCAR8_03366</name>
</gene>
<dbReference type="Pfam" id="PF06824">
    <property type="entry name" value="Glyco_hydro_125"/>
    <property type="match status" value="1"/>
</dbReference>
<organism evidence="2 3">
    <name type="scientific">Streptomyces turgidiscabies (strain Car8)</name>
    <dbReference type="NCBI Taxonomy" id="698760"/>
    <lineage>
        <taxon>Bacteria</taxon>
        <taxon>Bacillati</taxon>
        <taxon>Actinomycetota</taxon>
        <taxon>Actinomycetes</taxon>
        <taxon>Kitasatosporales</taxon>
        <taxon>Streptomycetaceae</taxon>
        <taxon>Streptomyces</taxon>
    </lineage>
</organism>
<proteinExistence type="predicted"/>
<dbReference type="PIRSF" id="PIRSF028846">
    <property type="entry name" value="UCP028846"/>
    <property type="match status" value="1"/>
</dbReference>
<accession>L7F9T9</accession>
<protein>
    <recommendedName>
        <fullName evidence="4">Glycoside hydrolase family 125 protein</fullName>
    </recommendedName>
</protein>
<evidence type="ECO:0000313" key="3">
    <source>
        <dbReference type="Proteomes" id="UP000010931"/>
    </source>
</evidence>
<dbReference type="EMBL" id="AEJB01000263">
    <property type="protein sequence ID" value="ELP67816.1"/>
    <property type="molecule type" value="Genomic_DNA"/>
</dbReference>
<dbReference type="STRING" id="85558.T45_00057"/>
<evidence type="ECO:0000256" key="1">
    <source>
        <dbReference type="SAM" id="MobiDB-lite"/>
    </source>
</evidence>
<dbReference type="InterPro" id="IPR012341">
    <property type="entry name" value="6hp_glycosidase-like_sf"/>
</dbReference>
<feature type="compositionally biased region" description="Acidic residues" evidence="1">
    <location>
        <begin position="22"/>
        <end position="32"/>
    </location>
</feature>
<comment type="caution">
    <text evidence="2">The sequence shown here is derived from an EMBL/GenBank/DDBJ whole genome shotgun (WGS) entry which is preliminary data.</text>
</comment>
<dbReference type="SUPFAM" id="SSF48208">
    <property type="entry name" value="Six-hairpin glycosidases"/>
    <property type="match status" value="1"/>
</dbReference>
<feature type="region of interest" description="Disordered" evidence="1">
    <location>
        <begin position="1"/>
        <end position="32"/>
    </location>
</feature>
<dbReference type="Proteomes" id="UP000010931">
    <property type="component" value="Unassembled WGS sequence"/>
</dbReference>
<dbReference type="GO" id="GO:0005975">
    <property type="term" value="P:carbohydrate metabolic process"/>
    <property type="evidence" value="ECO:0007669"/>
    <property type="project" value="InterPro"/>
</dbReference>
<dbReference type="SMART" id="SM01149">
    <property type="entry name" value="DUF1237"/>
    <property type="match status" value="1"/>
</dbReference>
<evidence type="ECO:0008006" key="4">
    <source>
        <dbReference type="Google" id="ProtNLM"/>
    </source>
</evidence>
<dbReference type="PATRIC" id="fig|698760.3.peg.3444"/>
<dbReference type="PANTHER" id="PTHR31047">
    <property type="entry name" value="MEIOTICALLY UP-REGULATED GENE 157 PROTEIN"/>
    <property type="match status" value="1"/>
</dbReference>
<dbReference type="AlphaFoldDB" id="L7F9T9"/>
<dbReference type="InterPro" id="IPR008928">
    <property type="entry name" value="6-hairpin_glycosidase_sf"/>
</dbReference>
<reference evidence="2 3" key="1">
    <citation type="journal article" date="2011" name="Plasmid">
        <title>Streptomyces turgidiscabies Car8 contains a modular pathogenicity island that shares virulence genes with other actinobacterial plant pathogens.</title>
        <authorList>
            <person name="Huguet-Tapia J.C."/>
            <person name="Badger J.H."/>
            <person name="Loria R."/>
            <person name="Pettis G.S."/>
        </authorList>
    </citation>
    <scope>NUCLEOTIDE SEQUENCE [LARGE SCALE GENOMIC DNA]</scope>
    <source>
        <strain evidence="2 3">Car8</strain>
    </source>
</reference>
<dbReference type="PANTHER" id="PTHR31047:SF0">
    <property type="entry name" value="MEIOTICALLY UP-REGULATED GENE 157 PROTEIN"/>
    <property type="match status" value="1"/>
</dbReference>
<evidence type="ECO:0000313" key="2">
    <source>
        <dbReference type="EMBL" id="ELP67816.1"/>
    </source>
</evidence>
<keyword evidence="3" id="KW-1185">Reference proteome</keyword>
<sequence>MTMRPIDEPEGGLPKGGPPDGELPESELPESELPEGLRALSADVHRELRSLDPRAAGRFTRLLAGTWGRAMRPLPDGEVFVLTGDIPAMWLRDSTAQVRPYLLAADDPAVAAALTGVLRRQLRYVLADPYANAFNAEPDGSGAGHTDDPTPDPLVWEQKYEIDSLCAPLQLAYGIWRATGSLGHLTADDRFVRAARRIIALWRTEQDHENRSPYEFRRLGDYEYDTLARGGRGAPTAPTGMTWSGFRPSDDRCQYGYLVPANAMAAVSLAGLAELATAIGDLGLAADAAALSGEIATGVRTHGVTAGADPAVYAYEVDGLGGQLLMDDANIPSLLSLPYLGWCDPGNQLYLRTREFVLSDANPFYYEGGSAAGIGSPHTPPGYVWPLSLTMQALTSDDEAERVRLAELLLRTDAGTGSMHESFHVDDPATFTRPWFGWGDALFAELLLDLTGRSTARLHPRLAGTELPSR</sequence>